<evidence type="ECO:0000256" key="1">
    <source>
        <dbReference type="ARBA" id="ARBA00006566"/>
    </source>
</evidence>
<dbReference type="AlphaFoldDB" id="A0A4Q9KPL9"/>
<evidence type="ECO:0000259" key="14">
    <source>
        <dbReference type="Pfam" id="PF10509"/>
    </source>
</evidence>
<keyword evidence="4" id="KW-0479">Metal-binding</keyword>
<keyword evidence="2" id="KW-0963">Cytoplasm</keyword>
<dbReference type="GO" id="GO:0005829">
    <property type="term" value="C:cytosol"/>
    <property type="evidence" value="ECO:0007669"/>
    <property type="project" value="TreeGrafter"/>
</dbReference>
<dbReference type="Pfam" id="PF08544">
    <property type="entry name" value="GHMP_kinases_C"/>
    <property type="match status" value="1"/>
</dbReference>
<gene>
    <name evidence="15" type="primary">galK</name>
    <name evidence="15" type="ORF">ET996_03085</name>
</gene>
<proteinExistence type="inferred from homology"/>
<dbReference type="InterPro" id="IPR036554">
    <property type="entry name" value="GHMP_kinase_C_sf"/>
</dbReference>
<dbReference type="SUPFAM" id="SSF55060">
    <property type="entry name" value="GHMP Kinase, C-terminal domain"/>
    <property type="match status" value="1"/>
</dbReference>
<dbReference type="FunFam" id="3.30.230.10:FF:000017">
    <property type="entry name" value="Galactokinase"/>
    <property type="match status" value="1"/>
</dbReference>
<evidence type="ECO:0000256" key="4">
    <source>
        <dbReference type="ARBA" id="ARBA00022723"/>
    </source>
</evidence>
<dbReference type="PROSITE" id="PS00106">
    <property type="entry name" value="GALACTOKINASE"/>
    <property type="match status" value="1"/>
</dbReference>
<dbReference type="InterPro" id="IPR019741">
    <property type="entry name" value="Galactokinase_CS"/>
</dbReference>
<dbReference type="EMBL" id="SDMR01000002">
    <property type="protein sequence ID" value="TBT95970.1"/>
    <property type="molecule type" value="Genomic_DNA"/>
</dbReference>
<dbReference type="EC" id="2.7.1.6" evidence="11"/>
<name>A0A4Q9KPL9_PROTD</name>
<dbReference type="Gene3D" id="3.30.70.890">
    <property type="entry name" value="GHMP kinase, C-terminal domain"/>
    <property type="match status" value="1"/>
</dbReference>
<dbReference type="SUPFAM" id="SSF54211">
    <property type="entry name" value="Ribosomal protein S5 domain 2-like"/>
    <property type="match status" value="1"/>
</dbReference>
<dbReference type="PANTHER" id="PTHR10457">
    <property type="entry name" value="MEVALONATE KINASE/GALACTOKINASE"/>
    <property type="match status" value="1"/>
</dbReference>
<keyword evidence="6 15" id="KW-0418">Kinase</keyword>
<dbReference type="PROSITE" id="PS00627">
    <property type="entry name" value="GHMP_KINASES_ATP"/>
    <property type="match status" value="1"/>
</dbReference>
<sequence>MQDGRQLTGWRIQDEGHVRGVQAQPRGDGHGRVASWPVVRLGYRPPATRKRGEVHTITAWSDAEGAARAADLFRATFEAEPDGVWAAPGRVNLIGEHVDYNGGLCLPLALPHATFAAVRRRDDDVVRLVSSLDPEAVWEDPVSSIAPGAVSSWAAYAAGPAWALREAGCAVGGFEAAIDSCVPLGAGLSSSAAIECAVALALDELFGCGYAARGDAGRAALASICVKAENEVAGAPTGGMDQATSLRGASGHALLLDCRDSTTRLLPFDLAAAGLELLVIDTRAAHALGDGQYGRRRAACEAAAARLGVQTLREVTDLDAALTALADDWERRCVRHVVTEIERVKAVARLLDADRPDAIGALLDASHDSLRDDYAVSCPELDAAVDAARAAGALGARMTGGGFGGSAIALIRAGDEAAVARGVQAAFDARGWTRPAFLSAVPGPGARRVR</sequence>
<feature type="domain" description="GHMP kinase N-terminal" evidence="12">
    <location>
        <begin position="161"/>
        <end position="248"/>
    </location>
</feature>
<evidence type="ECO:0000256" key="5">
    <source>
        <dbReference type="ARBA" id="ARBA00022741"/>
    </source>
</evidence>
<dbReference type="PANTHER" id="PTHR10457:SF7">
    <property type="entry name" value="GALACTOKINASE-RELATED"/>
    <property type="match status" value="1"/>
</dbReference>
<dbReference type="InterPro" id="IPR006203">
    <property type="entry name" value="GHMP_knse_ATP-bd_CS"/>
</dbReference>
<keyword evidence="8" id="KW-0460">Magnesium</keyword>
<evidence type="ECO:0000256" key="8">
    <source>
        <dbReference type="ARBA" id="ARBA00022842"/>
    </source>
</evidence>
<feature type="domain" description="Galactokinase N-terminal" evidence="14">
    <location>
        <begin position="72"/>
        <end position="120"/>
    </location>
</feature>
<organism evidence="15 16">
    <name type="scientific">Propioniciclava tarda</name>
    <dbReference type="NCBI Taxonomy" id="433330"/>
    <lineage>
        <taxon>Bacteria</taxon>
        <taxon>Bacillati</taxon>
        <taxon>Actinomycetota</taxon>
        <taxon>Actinomycetes</taxon>
        <taxon>Propionibacteriales</taxon>
        <taxon>Propionibacteriaceae</taxon>
        <taxon>Propioniciclava</taxon>
    </lineage>
</organism>
<evidence type="ECO:0000313" key="16">
    <source>
        <dbReference type="Proteomes" id="UP000291933"/>
    </source>
</evidence>
<evidence type="ECO:0000256" key="6">
    <source>
        <dbReference type="ARBA" id="ARBA00022777"/>
    </source>
</evidence>
<dbReference type="Proteomes" id="UP000291933">
    <property type="component" value="Unassembled WGS sequence"/>
</dbReference>
<dbReference type="PRINTS" id="PR00959">
    <property type="entry name" value="MEVGALKINASE"/>
</dbReference>
<evidence type="ECO:0000256" key="3">
    <source>
        <dbReference type="ARBA" id="ARBA00022679"/>
    </source>
</evidence>
<evidence type="ECO:0000256" key="9">
    <source>
        <dbReference type="ARBA" id="ARBA00023144"/>
    </source>
</evidence>
<evidence type="ECO:0000259" key="13">
    <source>
        <dbReference type="Pfam" id="PF08544"/>
    </source>
</evidence>
<dbReference type="InterPro" id="IPR000705">
    <property type="entry name" value="Galactokinase"/>
</dbReference>
<dbReference type="InterPro" id="IPR014721">
    <property type="entry name" value="Ribsml_uS5_D2-typ_fold_subgr"/>
</dbReference>
<dbReference type="Gene3D" id="3.30.230.10">
    <property type="match status" value="1"/>
</dbReference>
<keyword evidence="7" id="KW-0067">ATP-binding</keyword>
<dbReference type="InterPro" id="IPR019539">
    <property type="entry name" value="GalKase_N"/>
</dbReference>
<dbReference type="InterPro" id="IPR006204">
    <property type="entry name" value="GHMP_kinase_N_dom"/>
</dbReference>
<evidence type="ECO:0000256" key="11">
    <source>
        <dbReference type="NCBIfam" id="TIGR00131"/>
    </source>
</evidence>
<dbReference type="FunFam" id="3.30.70.890:FF:000001">
    <property type="entry name" value="Galactokinase"/>
    <property type="match status" value="1"/>
</dbReference>
<dbReference type="GO" id="GO:0006012">
    <property type="term" value="P:galactose metabolic process"/>
    <property type="evidence" value="ECO:0007669"/>
    <property type="project" value="UniProtKB-UniRule"/>
</dbReference>
<dbReference type="InterPro" id="IPR013750">
    <property type="entry name" value="GHMP_kinase_C_dom"/>
</dbReference>
<dbReference type="Pfam" id="PF10509">
    <property type="entry name" value="GalKase_gal_bdg"/>
    <property type="match status" value="1"/>
</dbReference>
<dbReference type="InterPro" id="IPR006206">
    <property type="entry name" value="Mevalonate/galactokinase"/>
</dbReference>
<evidence type="ECO:0000256" key="2">
    <source>
        <dbReference type="ARBA" id="ARBA00022490"/>
    </source>
</evidence>
<dbReference type="InterPro" id="IPR020568">
    <property type="entry name" value="Ribosomal_Su5_D2-typ_SF"/>
</dbReference>
<evidence type="ECO:0000256" key="10">
    <source>
        <dbReference type="ARBA" id="ARBA00023277"/>
    </source>
</evidence>
<comment type="similarity">
    <text evidence="1">Belongs to the GHMP kinase family. GalK subfamily.</text>
</comment>
<evidence type="ECO:0000259" key="12">
    <source>
        <dbReference type="Pfam" id="PF00288"/>
    </source>
</evidence>
<dbReference type="PRINTS" id="PR00473">
    <property type="entry name" value="GALCTOKINASE"/>
</dbReference>
<keyword evidence="5" id="KW-0547">Nucleotide-binding</keyword>
<feature type="domain" description="GHMP kinase C-terminal" evidence="13">
    <location>
        <begin position="350"/>
        <end position="428"/>
    </location>
</feature>
<dbReference type="GO" id="GO:0046872">
    <property type="term" value="F:metal ion binding"/>
    <property type="evidence" value="ECO:0007669"/>
    <property type="project" value="UniProtKB-KW"/>
</dbReference>
<dbReference type="GO" id="GO:0005524">
    <property type="term" value="F:ATP binding"/>
    <property type="evidence" value="ECO:0007669"/>
    <property type="project" value="UniProtKB-UniRule"/>
</dbReference>
<dbReference type="NCBIfam" id="TIGR00131">
    <property type="entry name" value="gal_kin"/>
    <property type="match status" value="1"/>
</dbReference>
<keyword evidence="9" id="KW-0299">Galactose metabolism</keyword>
<keyword evidence="3 15" id="KW-0808">Transferase</keyword>
<dbReference type="PIRSF" id="PIRSF000530">
    <property type="entry name" value="Galactokinase"/>
    <property type="match status" value="1"/>
</dbReference>
<evidence type="ECO:0000256" key="7">
    <source>
        <dbReference type="ARBA" id="ARBA00022840"/>
    </source>
</evidence>
<evidence type="ECO:0000313" key="15">
    <source>
        <dbReference type="EMBL" id="TBT95970.1"/>
    </source>
</evidence>
<keyword evidence="10" id="KW-0119">Carbohydrate metabolism</keyword>
<accession>A0A4Q9KPL9</accession>
<protein>
    <recommendedName>
        <fullName evidence="11">Galactokinase</fullName>
        <ecNumber evidence="11">2.7.1.6</ecNumber>
    </recommendedName>
</protein>
<reference evidence="15 16" key="1">
    <citation type="submission" date="2019-01" db="EMBL/GenBank/DDBJ databases">
        <title>Lactibacter flavus gen. nov., sp. nov., a novel bacterium of the family Propionibacteriaceae isolated from raw milk and dairy products.</title>
        <authorList>
            <person name="Huptas C."/>
            <person name="Wenning M."/>
            <person name="Breitenwieser F."/>
            <person name="Doll E."/>
            <person name="Von Neubeck M."/>
            <person name="Busse H.-J."/>
            <person name="Scherer S."/>
        </authorList>
    </citation>
    <scope>NUCLEOTIDE SEQUENCE [LARGE SCALE GENOMIC DNA]</scope>
    <source>
        <strain evidence="15 16">DSM 22130</strain>
    </source>
</reference>
<dbReference type="GO" id="GO:0004335">
    <property type="term" value="F:galactokinase activity"/>
    <property type="evidence" value="ECO:0007669"/>
    <property type="project" value="UniProtKB-UniRule"/>
</dbReference>
<keyword evidence="16" id="KW-1185">Reference proteome</keyword>
<comment type="caution">
    <text evidence="15">The sequence shown here is derived from an EMBL/GenBank/DDBJ whole genome shotgun (WGS) entry which is preliminary data.</text>
</comment>
<dbReference type="Pfam" id="PF00288">
    <property type="entry name" value="GHMP_kinases_N"/>
    <property type="match status" value="1"/>
</dbReference>
<dbReference type="OrthoDB" id="250531at2"/>